<evidence type="ECO:0000256" key="5">
    <source>
        <dbReference type="ARBA" id="ARBA00022840"/>
    </source>
</evidence>
<gene>
    <name evidence="7" type="primary">tilS</name>
    <name evidence="12" type="ORF">SAMN04324258_0645</name>
</gene>
<dbReference type="PANTHER" id="PTHR43033:SF1">
    <property type="entry name" value="TRNA(ILE)-LYSIDINE SYNTHASE-RELATED"/>
    <property type="match status" value="1"/>
</dbReference>
<evidence type="ECO:0000256" key="1">
    <source>
        <dbReference type="ARBA" id="ARBA00022490"/>
    </source>
</evidence>
<dbReference type="Gene3D" id="1.20.59.20">
    <property type="match status" value="1"/>
</dbReference>
<keyword evidence="13" id="KW-1185">Reference proteome</keyword>
<dbReference type="Proteomes" id="UP000189777">
    <property type="component" value="Unassembled WGS sequence"/>
</dbReference>
<keyword evidence="3 7" id="KW-0819">tRNA processing</keyword>
<dbReference type="InterPro" id="IPR014729">
    <property type="entry name" value="Rossmann-like_a/b/a_fold"/>
</dbReference>
<dbReference type="SUPFAM" id="SSF82829">
    <property type="entry name" value="MesJ substrate recognition domain-like"/>
    <property type="match status" value="1"/>
</dbReference>
<keyword evidence="1 7" id="KW-0963">Cytoplasm</keyword>
<feature type="coiled-coil region" evidence="8">
    <location>
        <begin position="263"/>
        <end position="290"/>
    </location>
</feature>
<evidence type="ECO:0000256" key="8">
    <source>
        <dbReference type="SAM" id="Coils"/>
    </source>
</evidence>
<accession>A0A1T5IL95</accession>
<name>A0A1T5IL95_9MICO</name>
<dbReference type="InterPro" id="IPR012094">
    <property type="entry name" value="tRNA_Ile_lys_synt"/>
</dbReference>
<dbReference type="SUPFAM" id="SSF52402">
    <property type="entry name" value="Adenine nucleotide alpha hydrolases-like"/>
    <property type="match status" value="1"/>
</dbReference>
<dbReference type="GO" id="GO:0032267">
    <property type="term" value="F:tRNA(Ile)-lysidine synthase activity"/>
    <property type="evidence" value="ECO:0007669"/>
    <property type="project" value="UniProtKB-EC"/>
</dbReference>
<comment type="domain">
    <text evidence="7">The N-terminal region contains the highly conserved SGGXDS motif, predicted to be a P-loop motif involved in ATP binding.</text>
</comment>
<evidence type="ECO:0000256" key="2">
    <source>
        <dbReference type="ARBA" id="ARBA00022598"/>
    </source>
</evidence>
<dbReference type="InterPro" id="IPR012795">
    <property type="entry name" value="tRNA_Ile_lys_synt_N"/>
</dbReference>
<dbReference type="Pfam" id="PF01171">
    <property type="entry name" value="ATP_bind_3"/>
    <property type="match status" value="1"/>
</dbReference>
<feature type="domain" description="tRNA(Ile)-lysidine synthase substrate-binding" evidence="11">
    <location>
        <begin position="331"/>
        <end position="399"/>
    </location>
</feature>
<comment type="subcellular location">
    <subcellularLocation>
        <location evidence="7">Cytoplasm</location>
    </subcellularLocation>
</comment>
<dbReference type="GO" id="GO:0006400">
    <property type="term" value="P:tRNA modification"/>
    <property type="evidence" value="ECO:0007669"/>
    <property type="project" value="UniProtKB-UniRule"/>
</dbReference>
<comment type="catalytic activity">
    <reaction evidence="6 7">
        <text>cytidine(34) in tRNA(Ile2) + L-lysine + ATP = lysidine(34) in tRNA(Ile2) + AMP + diphosphate + H(+)</text>
        <dbReference type="Rhea" id="RHEA:43744"/>
        <dbReference type="Rhea" id="RHEA-COMP:10625"/>
        <dbReference type="Rhea" id="RHEA-COMP:10670"/>
        <dbReference type="ChEBI" id="CHEBI:15378"/>
        <dbReference type="ChEBI" id="CHEBI:30616"/>
        <dbReference type="ChEBI" id="CHEBI:32551"/>
        <dbReference type="ChEBI" id="CHEBI:33019"/>
        <dbReference type="ChEBI" id="CHEBI:82748"/>
        <dbReference type="ChEBI" id="CHEBI:83665"/>
        <dbReference type="ChEBI" id="CHEBI:456215"/>
        <dbReference type="EC" id="6.3.4.19"/>
    </reaction>
</comment>
<keyword evidence="4 7" id="KW-0547">Nucleotide-binding</keyword>
<protein>
    <recommendedName>
        <fullName evidence="7">tRNA(Ile)-lysidine synthase</fullName>
        <ecNumber evidence="7">6.3.4.19</ecNumber>
    </recommendedName>
    <alternativeName>
        <fullName evidence="7">tRNA(Ile)-2-lysyl-cytidine synthase</fullName>
    </alternativeName>
    <alternativeName>
        <fullName evidence="7">tRNA(Ile)-lysidine synthetase</fullName>
    </alternativeName>
</protein>
<keyword evidence="5 7" id="KW-0067">ATP-binding</keyword>
<dbReference type="InterPro" id="IPR015262">
    <property type="entry name" value="tRNA_Ile_lys_synt_subst-bd"/>
</dbReference>
<evidence type="ECO:0000256" key="6">
    <source>
        <dbReference type="ARBA" id="ARBA00048539"/>
    </source>
</evidence>
<dbReference type="OrthoDB" id="5244702at2"/>
<dbReference type="PANTHER" id="PTHR43033">
    <property type="entry name" value="TRNA(ILE)-LYSIDINE SYNTHASE-RELATED"/>
    <property type="match status" value="1"/>
</dbReference>
<dbReference type="HAMAP" id="MF_01161">
    <property type="entry name" value="tRNA_Ile_lys_synt"/>
    <property type="match status" value="1"/>
</dbReference>
<dbReference type="STRING" id="526729.SAMN04324258_0645"/>
<evidence type="ECO:0000256" key="7">
    <source>
        <dbReference type="HAMAP-Rule" id="MF_01161"/>
    </source>
</evidence>
<evidence type="ECO:0000256" key="4">
    <source>
        <dbReference type="ARBA" id="ARBA00022741"/>
    </source>
</evidence>
<evidence type="ECO:0000256" key="9">
    <source>
        <dbReference type="SAM" id="MobiDB-lite"/>
    </source>
</evidence>
<evidence type="ECO:0000259" key="11">
    <source>
        <dbReference type="Pfam" id="PF09179"/>
    </source>
</evidence>
<proteinExistence type="inferred from homology"/>
<dbReference type="Pfam" id="PF09179">
    <property type="entry name" value="TilS"/>
    <property type="match status" value="1"/>
</dbReference>
<keyword evidence="8" id="KW-0175">Coiled coil</keyword>
<feature type="region of interest" description="Disordered" evidence="9">
    <location>
        <begin position="402"/>
        <end position="422"/>
    </location>
</feature>
<feature type="compositionally biased region" description="Polar residues" evidence="9">
    <location>
        <begin position="413"/>
        <end position="422"/>
    </location>
</feature>
<comment type="similarity">
    <text evidence="7">Belongs to the tRNA(Ile)-lysidine synthase family.</text>
</comment>
<dbReference type="RefSeq" id="WP_079570832.1">
    <property type="nucleotide sequence ID" value="NZ_FUZQ01000001.1"/>
</dbReference>
<dbReference type="CDD" id="cd01992">
    <property type="entry name" value="TilS_N"/>
    <property type="match status" value="1"/>
</dbReference>
<organism evidence="12 13">
    <name type="scientific">Krasilnikoviella flava</name>
    <dbReference type="NCBI Taxonomy" id="526729"/>
    <lineage>
        <taxon>Bacteria</taxon>
        <taxon>Bacillati</taxon>
        <taxon>Actinomycetota</taxon>
        <taxon>Actinomycetes</taxon>
        <taxon>Micrococcales</taxon>
        <taxon>Promicromonosporaceae</taxon>
        <taxon>Krasilnikoviella</taxon>
    </lineage>
</organism>
<dbReference type="EC" id="6.3.4.19" evidence="7"/>
<dbReference type="GO" id="GO:0005737">
    <property type="term" value="C:cytoplasm"/>
    <property type="evidence" value="ECO:0007669"/>
    <property type="project" value="UniProtKB-SubCell"/>
</dbReference>
<evidence type="ECO:0000313" key="13">
    <source>
        <dbReference type="Proteomes" id="UP000189777"/>
    </source>
</evidence>
<comment type="function">
    <text evidence="7">Ligates lysine onto the cytidine present at position 34 of the AUA codon-specific tRNA(Ile) that contains the anticodon CAU, in an ATP-dependent manner. Cytidine is converted to lysidine, thus changing the amino acid specificity of the tRNA from methionine to isoleucine.</text>
</comment>
<dbReference type="AlphaFoldDB" id="A0A1T5IL95"/>
<sequence length="422" mass="42700">MARVDPALAAARAAVRAELADLARGAPSRLEGLTAGGLVLVACSGGADSLALAAATALEAPRVGRSVRSPGFAVRAGAVVVDHGMQAGSADVAATAAARCRDLGLDPVLVLRVRVDDAPGAGGPEGAARDARYTALEGAAAQAGAAAVLLGHTLDDQAESVLLGLARGSGARSLAGMPRRRGLYRRPFLGLRRAQTEAACAAVGVDFWTDPTNLLPDERRTSSPSDEGKATMYDARDAPVPARTRVRGAVVPVLEDALGPGVVEALARTADQLRDDADALDALAADLLAAAKIPPAEPGPGVEPVETCPSVSTGSTGGEGVPTGSTGEVVLDAEPLAAAPAALRRRALRAAALAVGCSPGATTTRHVDALDALVVSWHGQGSVHLPGDARALRACGRLYLRPPVPRPARPANLQPQPRSLEE</sequence>
<dbReference type="Gene3D" id="3.40.50.620">
    <property type="entry name" value="HUPs"/>
    <property type="match status" value="1"/>
</dbReference>
<feature type="domain" description="tRNA(Ile)-lysidine/2-thiocytidine synthase N-terminal" evidence="10">
    <location>
        <begin position="39"/>
        <end position="215"/>
    </location>
</feature>
<dbReference type="NCBIfam" id="TIGR02432">
    <property type="entry name" value="lysidine_TilS_N"/>
    <property type="match status" value="1"/>
</dbReference>
<feature type="binding site" evidence="7">
    <location>
        <begin position="44"/>
        <end position="49"/>
    </location>
    <ligand>
        <name>ATP</name>
        <dbReference type="ChEBI" id="CHEBI:30616"/>
    </ligand>
</feature>
<dbReference type="EMBL" id="FUZQ01000001">
    <property type="protein sequence ID" value="SKC39768.1"/>
    <property type="molecule type" value="Genomic_DNA"/>
</dbReference>
<dbReference type="InterPro" id="IPR011063">
    <property type="entry name" value="TilS/TtcA_N"/>
</dbReference>
<keyword evidence="2 7" id="KW-0436">Ligase</keyword>
<reference evidence="12 13" key="1">
    <citation type="submission" date="2017-02" db="EMBL/GenBank/DDBJ databases">
        <authorList>
            <person name="Peterson S.W."/>
        </authorList>
    </citation>
    <scope>NUCLEOTIDE SEQUENCE [LARGE SCALE GENOMIC DNA]</scope>
    <source>
        <strain evidence="12 13">DSM 21481</strain>
    </source>
</reference>
<evidence type="ECO:0000256" key="3">
    <source>
        <dbReference type="ARBA" id="ARBA00022694"/>
    </source>
</evidence>
<evidence type="ECO:0000313" key="12">
    <source>
        <dbReference type="EMBL" id="SKC39768.1"/>
    </source>
</evidence>
<evidence type="ECO:0000259" key="10">
    <source>
        <dbReference type="Pfam" id="PF01171"/>
    </source>
</evidence>
<dbReference type="GO" id="GO:0005524">
    <property type="term" value="F:ATP binding"/>
    <property type="evidence" value="ECO:0007669"/>
    <property type="project" value="UniProtKB-UniRule"/>
</dbReference>